<feature type="binding site" evidence="3">
    <location>
        <position position="372"/>
    </location>
    <ligand>
        <name>Zn(2+)</name>
        <dbReference type="ChEBI" id="CHEBI:29105"/>
        <label>2</label>
    </ligand>
</feature>
<protein>
    <submittedName>
        <fullName evidence="5">Allantoate amidohydrolase</fullName>
    </submittedName>
</protein>
<dbReference type="InterPro" id="IPR036264">
    <property type="entry name" value="Bact_exopeptidase_dim_dom"/>
</dbReference>
<feature type="binding site" evidence="4">
    <location>
        <position position="282"/>
    </location>
    <ligand>
        <name>allantoate</name>
        <dbReference type="ChEBI" id="CHEBI:17536"/>
    </ligand>
</feature>
<evidence type="ECO:0000256" key="2">
    <source>
        <dbReference type="ARBA" id="ARBA00022801"/>
    </source>
</evidence>
<proteinExistence type="inferred from homology"/>
<sequence length="403" mass="42266">MSVLERLEEISGIGRDPVRGGYSRHLLEPAELALRDWFRRSARELELAVEVDGNGNLWAWWGDPGPGVIATGSHLDSVPGGGAYDGPLGVASSFEAVALLRAEGWRPARPIAICAFSEEEGSRFGMPCLGARLLAGEITPEAALARVDSGGVTLADAWRQAGMDVSRIGPDRDRVALLDTFVELHVEQGLDLEERGLPLAVASAIMAHGRWRLTISGEGNHAGTTPMPGRRDPVVAASAAALAVRDVALEHPTARGTVGRIAVTPNGTNVIASRVDAWLDIRAHSDAQVRAQLDSTVALIRKCVAAEGCVLDVREESFSPLVAFDQPLTERIAGVLGGAPSIATGAGHDAGVLSAYLPAAMIFVRNPTGVSHAPGETARDEDCEVGARGLAAVLRDLAGKPIP</sequence>
<keyword evidence="3" id="KW-0862">Zinc</keyword>
<evidence type="ECO:0000313" key="6">
    <source>
        <dbReference type="Proteomes" id="UP000285112"/>
    </source>
</evidence>
<keyword evidence="2 5" id="KW-0378">Hydrolase</keyword>
<comment type="cofactor">
    <cofactor evidence="3">
        <name>Zn(2+)</name>
        <dbReference type="ChEBI" id="CHEBI:29105"/>
    </cofactor>
    <text evidence="3">Binds 2 Zn(2+) ions per subunit.</text>
</comment>
<dbReference type="SUPFAM" id="SSF53187">
    <property type="entry name" value="Zn-dependent exopeptidases"/>
    <property type="match status" value="1"/>
</dbReference>
<feature type="binding site" evidence="3">
    <location>
        <position position="74"/>
    </location>
    <ligand>
        <name>Zn(2+)</name>
        <dbReference type="ChEBI" id="CHEBI:29105"/>
        <label>1</label>
    </ligand>
</feature>
<dbReference type="GO" id="GO:0016813">
    <property type="term" value="F:hydrolase activity, acting on carbon-nitrogen (but not peptide) bonds, in linear amidines"/>
    <property type="evidence" value="ECO:0007669"/>
    <property type="project" value="InterPro"/>
</dbReference>
<dbReference type="OrthoDB" id="9808195at2"/>
<dbReference type="Pfam" id="PF01546">
    <property type="entry name" value="Peptidase_M20"/>
    <property type="match status" value="1"/>
</dbReference>
<evidence type="ECO:0000256" key="4">
    <source>
        <dbReference type="PIRSR" id="PIRSR001235-2"/>
    </source>
</evidence>
<keyword evidence="3" id="KW-0479">Metal-binding</keyword>
<feature type="binding site" evidence="3">
    <location>
        <position position="85"/>
    </location>
    <ligand>
        <name>Zn(2+)</name>
        <dbReference type="ChEBI" id="CHEBI:29105"/>
        <label>1</label>
    </ligand>
</feature>
<feature type="binding site" evidence="3">
    <location>
        <position position="85"/>
    </location>
    <ligand>
        <name>Zn(2+)</name>
        <dbReference type="ChEBI" id="CHEBI:29105"/>
        <label>2</label>
    </ligand>
</feature>
<dbReference type="EMBL" id="QZFV01000021">
    <property type="protein sequence ID" value="RJQ91285.1"/>
    <property type="molecule type" value="Genomic_DNA"/>
</dbReference>
<dbReference type="Gene3D" id="3.30.70.360">
    <property type="match status" value="1"/>
</dbReference>
<comment type="similarity">
    <text evidence="1">Belongs to the peptidase M20 family.</text>
</comment>
<evidence type="ECO:0000256" key="3">
    <source>
        <dbReference type="PIRSR" id="PIRSR001235-1"/>
    </source>
</evidence>
<reference evidence="5 6" key="1">
    <citation type="submission" date="2018-09" db="EMBL/GenBank/DDBJ databases">
        <title>YIM PH 21725 draft genome.</title>
        <authorList>
            <person name="Miao C."/>
        </authorList>
    </citation>
    <scope>NUCLEOTIDE SEQUENCE [LARGE SCALE GENOMIC DNA]</scope>
    <source>
        <strain evidence="6">YIM PH21725</strain>
    </source>
</reference>
<feature type="binding site" evidence="4">
    <location>
        <position position="210"/>
    </location>
    <ligand>
        <name>allantoate</name>
        <dbReference type="ChEBI" id="CHEBI:17536"/>
    </ligand>
</feature>
<feature type="binding site" evidence="3">
    <location>
        <position position="185"/>
    </location>
    <ligand>
        <name>Zn(2+)</name>
        <dbReference type="ChEBI" id="CHEBI:29105"/>
        <label>1</label>
    </ligand>
</feature>
<evidence type="ECO:0000313" key="5">
    <source>
        <dbReference type="EMBL" id="RJQ91285.1"/>
    </source>
</evidence>
<dbReference type="RefSeq" id="WP_120021626.1">
    <property type="nucleotide sequence ID" value="NZ_QZFV01000021.1"/>
</dbReference>
<dbReference type="GO" id="GO:0046872">
    <property type="term" value="F:metal ion binding"/>
    <property type="evidence" value="ECO:0007669"/>
    <property type="project" value="UniProtKB-KW"/>
</dbReference>
<dbReference type="PANTHER" id="PTHR32494">
    <property type="entry name" value="ALLANTOATE DEIMINASE-RELATED"/>
    <property type="match status" value="1"/>
</dbReference>
<keyword evidence="6" id="KW-1185">Reference proteome</keyword>
<gene>
    <name evidence="5" type="ORF">D5S19_02135</name>
</gene>
<dbReference type="PIRSF" id="PIRSF001235">
    <property type="entry name" value="Amidase_carbamoylase"/>
    <property type="match status" value="1"/>
</dbReference>
<dbReference type="InterPro" id="IPR010158">
    <property type="entry name" value="Amidase_Cbmase"/>
</dbReference>
<name>A0A419IB54_9PSEU</name>
<dbReference type="SUPFAM" id="SSF55031">
    <property type="entry name" value="Bacterial exopeptidase dimerisation domain"/>
    <property type="match status" value="1"/>
</dbReference>
<dbReference type="PANTHER" id="PTHR32494:SF5">
    <property type="entry name" value="ALLANTOATE AMIDOHYDROLASE"/>
    <property type="match status" value="1"/>
</dbReference>
<feature type="binding site" evidence="4">
    <location>
        <position position="269"/>
    </location>
    <ligand>
        <name>allantoate</name>
        <dbReference type="ChEBI" id="CHEBI:17536"/>
    </ligand>
</feature>
<dbReference type="InterPro" id="IPR002933">
    <property type="entry name" value="Peptidase_M20"/>
</dbReference>
<evidence type="ECO:0000256" key="1">
    <source>
        <dbReference type="ARBA" id="ARBA00006153"/>
    </source>
</evidence>
<dbReference type="Gene3D" id="3.40.630.10">
    <property type="entry name" value="Zn peptidases"/>
    <property type="match status" value="1"/>
</dbReference>
<dbReference type="Proteomes" id="UP000285112">
    <property type="component" value="Unassembled WGS sequence"/>
</dbReference>
<feature type="binding site" evidence="3">
    <location>
        <position position="120"/>
    </location>
    <ligand>
        <name>Zn(2+)</name>
        <dbReference type="ChEBI" id="CHEBI:29105"/>
        <label>2</label>
    </ligand>
</feature>
<dbReference type="NCBIfam" id="NF006770">
    <property type="entry name" value="PRK09290.1-4"/>
    <property type="match status" value="1"/>
</dbReference>
<organism evidence="5 6">
    <name type="scientific">Amycolatopsis panacis</name>
    <dbReference type="NCBI Taxonomy" id="2340917"/>
    <lineage>
        <taxon>Bacteria</taxon>
        <taxon>Bacillati</taxon>
        <taxon>Actinomycetota</taxon>
        <taxon>Actinomycetes</taxon>
        <taxon>Pseudonocardiales</taxon>
        <taxon>Pseudonocardiaceae</taxon>
        <taxon>Amycolatopsis</taxon>
    </lineage>
</organism>
<dbReference type="AlphaFoldDB" id="A0A419IB54"/>
<comment type="caution">
    <text evidence="5">The sequence shown here is derived from an EMBL/GenBank/DDBJ whole genome shotgun (WGS) entry which is preliminary data.</text>
</comment>
<dbReference type="NCBIfam" id="TIGR01879">
    <property type="entry name" value="hydantase"/>
    <property type="match status" value="1"/>
</dbReference>
<accession>A0A419IB54</accession>